<dbReference type="Gene3D" id="1.20.1080.10">
    <property type="entry name" value="Glycerol uptake facilitator protein"/>
    <property type="match status" value="1"/>
</dbReference>
<proteinExistence type="inferred from homology"/>
<reference evidence="11 12" key="1">
    <citation type="journal article" date="2024" name="IMA Fungus">
        <title>IMA Genome - F19 : A genome assembly and annotation guide to empower mycologists, including annotated draft genome sequences of Ceratocystis pirilliformis, Diaporthe australafricana, Fusarium ophioides, Paecilomyces lecythidis, and Sporothrix stenoceras.</title>
        <authorList>
            <person name="Aylward J."/>
            <person name="Wilson A.M."/>
            <person name="Visagie C.M."/>
            <person name="Spraker J."/>
            <person name="Barnes I."/>
            <person name="Buitendag C."/>
            <person name="Ceriani C."/>
            <person name="Del Mar Angel L."/>
            <person name="du Plessis D."/>
            <person name="Fuchs T."/>
            <person name="Gasser K."/>
            <person name="Kramer D."/>
            <person name="Li W."/>
            <person name="Munsamy K."/>
            <person name="Piso A."/>
            <person name="Price J.L."/>
            <person name="Sonnekus B."/>
            <person name="Thomas C."/>
            <person name="van der Nest A."/>
            <person name="van Dijk A."/>
            <person name="van Heerden A."/>
            <person name="van Vuuren N."/>
            <person name="Yilmaz N."/>
            <person name="Duong T.A."/>
            <person name="van der Merwe N.A."/>
            <person name="Wingfield M.J."/>
            <person name="Wingfield B.D."/>
        </authorList>
    </citation>
    <scope>NUCLEOTIDE SEQUENCE [LARGE SCALE GENOMIC DNA]</scope>
    <source>
        <strain evidence="11 12">CMW 18300</strain>
    </source>
</reference>
<dbReference type="SUPFAM" id="SSF81338">
    <property type="entry name" value="Aquaporin-like"/>
    <property type="match status" value="1"/>
</dbReference>
<comment type="subcellular location">
    <subcellularLocation>
        <location evidence="1">Membrane</location>
        <topology evidence="1">Multi-pass membrane protein</topology>
    </subcellularLocation>
</comment>
<evidence type="ECO:0000256" key="9">
    <source>
        <dbReference type="SAM" id="MobiDB-lite"/>
    </source>
</evidence>
<dbReference type="Proteomes" id="UP001583177">
    <property type="component" value="Unassembled WGS sequence"/>
</dbReference>
<feature type="transmembrane region" description="Helical" evidence="10">
    <location>
        <begin position="279"/>
        <end position="299"/>
    </location>
</feature>
<feature type="transmembrane region" description="Helical" evidence="10">
    <location>
        <begin position="133"/>
        <end position="153"/>
    </location>
</feature>
<keyword evidence="12" id="KW-1185">Reference proteome</keyword>
<protein>
    <submittedName>
        <fullName evidence="11">Aquaporin-5</fullName>
    </submittedName>
</protein>
<dbReference type="InterPro" id="IPR023271">
    <property type="entry name" value="Aquaporin-like"/>
</dbReference>
<sequence>MASLEAQQRPAGAKKQVSYTMPGSTGPAHQDFEPEQHSSSITRGSYEKPASGLSDKPFTDDLEAGTNNGATQPRRPTMFNRTFTQQFRAAETSDVDFAGLSQKEKRKVVKTGMMSYLLDTNFKNHIVAALGEFVGTTMFLFFAFTGTAVATIAPGDGSVGFNISVQTYIALCFGFSLMVNVWVFYRISGGLFNPAVTLALVLIKAITPIRGIFVFVAQLLGGIAAAGLASCMFPTELSVSTTLATGVSLAQGVFIEAILTFELVFTIFMLAAEKHRATFVAPVGIGLALFIAEMSGVYYTGGSLNPARSLGPCVIAANFPSEHWIYWVGPFLGSLVAFGLYKAIKLLRYEMANPGQDSHE</sequence>
<keyword evidence="5 10" id="KW-1133">Transmembrane helix</keyword>
<keyword evidence="8" id="KW-0813">Transport</keyword>
<evidence type="ECO:0000256" key="8">
    <source>
        <dbReference type="RuleBase" id="RU000477"/>
    </source>
</evidence>
<comment type="catalytic activity">
    <reaction evidence="7">
        <text>H2O(in) = H2O(out)</text>
        <dbReference type="Rhea" id="RHEA:29667"/>
        <dbReference type="ChEBI" id="CHEBI:15377"/>
    </reaction>
</comment>
<feature type="transmembrane region" description="Helical" evidence="10">
    <location>
        <begin position="324"/>
        <end position="341"/>
    </location>
</feature>
<dbReference type="EMBL" id="JAWRVE010000243">
    <property type="protein sequence ID" value="KAL1847397.1"/>
    <property type="molecule type" value="Genomic_DNA"/>
</dbReference>
<keyword evidence="6 10" id="KW-0472">Membrane</keyword>
<feature type="transmembrane region" description="Helical" evidence="10">
    <location>
        <begin position="197"/>
        <end position="229"/>
    </location>
</feature>
<comment type="caution">
    <text evidence="11">The sequence shown here is derived from an EMBL/GenBank/DDBJ whole genome shotgun (WGS) entry which is preliminary data.</text>
</comment>
<keyword evidence="3 8" id="KW-0812">Transmembrane</keyword>
<evidence type="ECO:0000313" key="11">
    <source>
        <dbReference type="EMBL" id="KAL1847397.1"/>
    </source>
</evidence>
<evidence type="ECO:0000256" key="4">
    <source>
        <dbReference type="ARBA" id="ARBA00022737"/>
    </source>
</evidence>
<evidence type="ECO:0000313" key="12">
    <source>
        <dbReference type="Proteomes" id="UP001583177"/>
    </source>
</evidence>
<dbReference type="InterPro" id="IPR000425">
    <property type="entry name" value="MIP"/>
</dbReference>
<dbReference type="PRINTS" id="PR00783">
    <property type="entry name" value="MINTRINSICP"/>
</dbReference>
<accession>A0ABR3VX70</accession>
<gene>
    <name evidence="11" type="primary">AQP6</name>
    <name evidence="11" type="ORF">Daus18300_013951</name>
</gene>
<name>A0ABR3VX70_9PEZI</name>
<dbReference type="InterPro" id="IPR034294">
    <property type="entry name" value="Aquaporin_transptr"/>
</dbReference>
<keyword evidence="4" id="KW-0677">Repeat</keyword>
<evidence type="ECO:0000256" key="7">
    <source>
        <dbReference type="ARBA" id="ARBA00034651"/>
    </source>
</evidence>
<evidence type="ECO:0000256" key="6">
    <source>
        <dbReference type="ARBA" id="ARBA00023136"/>
    </source>
</evidence>
<feature type="transmembrane region" description="Helical" evidence="10">
    <location>
        <begin position="165"/>
        <end position="185"/>
    </location>
</feature>
<evidence type="ECO:0000256" key="5">
    <source>
        <dbReference type="ARBA" id="ARBA00022989"/>
    </source>
</evidence>
<feature type="transmembrane region" description="Helical" evidence="10">
    <location>
        <begin position="249"/>
        <end position="272"/>
    </location>
</feature>
<evidence type="ECO:0000256" key="3">
    <source>
        <dbReference type="ARBA" id="ARBA00022692"/>
    </source>
</evidence>
<dbReference type="PANTHER" id="PTHR19139:SF283">
    <property type="entry name" value="AQUAPORIN"/>
    <property type="match status" value="1"/>
</dbReference>
<evidence type="ECO:0000256" key="2">
    <source>
        <dbReference type="ARBA" id="ARBA00006175"/>
    </source>
</evidence>
<organism evidence="11 12">
    <name type="scientific">Diaporthe australafricana</name>
    <dbReference type="NCBI Taxonomy" id="127596"/>
    <lineage>
        <taxon>Eukaryota</taxon>
        <taxon>Fungi</taxon>
        <taxon>Dikarya</taxon>
        <taxon>Ascomycota</taxon>
        <taxon>Pezizomycotina</taxon>
        <taxon>Sordariomycetes</taxon>
        <taxon>Sordariomycetidae</taxon>
        <taxon>Diaporthales</taxon>
        <taxon>Diaporthaceae</taxon>
        <taxon>Diaporthe</taxon>
    </lineage>
</organism>
<evidence type="ECO:0000256" key="10">
    <source>
        <dbReference type="SAM" id="Phobius"/>
    </source>
</evidence>
<evidence type="ECO:0000256" key="1">
    <source>
        <dbReference type="ARBA" id="ARBA00004141"/>
    </source>
</evidence>
<comment type="similarity">
    <text evidence="2 8">Belongs to the MIP/aquaporin (TC 1.A.8) family.</text>
</comment>
<feature type="region of interest" description="Disordered" evidence="9">
    <location>
        <begin position="1"/>
        <end position="76"/>
    </location>
</feature>
<dbReference type="PANTHER" id="PTHR19139">
    <property type="entry name" value="AQUAPORIN TRANSPORTER"/>
    <property type="match status" value="1"/>
</dbReference>
<dbReference type="Pfam" id="PF00230">
    <property type="entry name" value="MIP"/>
    <property type="match status" value="1"/>
</dbReference>